<name>A0A9D1UG58_9FIRM</name>
<reference evidence="1" key="1">
    <citation type="journal article" date="2021" name="PeerJ">
        <title>Extensive microbial diversity within the chicken gut microbiome revealed by metagenomics and culture.</title>
        <authorList>
            <person name="Gilroy R."/>
            <person name="Ravi A."/>
            <person name="Getino M."/>
            <person name="Pursley I."/>
            <person name="Horton D.L."/>
            <person name="Alikhan N.F."/>
            <person name="Baker D."/>
            <person name="Gharbi K."/>
            <person name="Hall N."/>
            <person name="Watson M."/>
            <person name="Adriaenssens E.M."/>
            <person name="Foster-Nyarko E."/>
            <person name="Jarju S."/>
            <person name="Secka A."/>
            <person name="Antonio M."/>
            <person name="Oren A."/>
            <person name="Chaudhuri R.R."/>
            <person name="La Ragione R."/>
            <person name="Hildebrand F."/>
            <person name="Pallen M.J."/>
        </authorList>
    </citation>
    <scope>NUCLEOTIDE SEQUENCE</scope>
    <source>
        <strain evidence="1">421</strain>
    </source>
</reference>
<evidence type="ECO:0000313" key="1">
    <source>
        <dbReference type="EMBL" id="HIW86624.1"/>
    </source>
</evidence>
<accession>A0A9D1UG58</accession>
<dbReference type="AlphaFoldDB" id="A0A9D1UG58"/>
<dbReference type="EMBL" id="DXGE01000037">
    <property type="protein sequence ID" value="HIW86624.1"/>
    <property type="molecule type" value="Genomic_DNA"/>
</dbReference>
<dbReference type="Proteomes" id="UP000824205">
    <property type="component" value="Unassembled WGS sequence"/>
</dbReference>
<proteinExistence type="predicted"/>
<sequence length="59" mass="6739">MGEKVKVKIPAGIFCGGNCSDCIYYEPRNRDGNGRGYCNYYGSHYYPSERQGCLSYKRI</sequence>
<gene>
    <name evidence="1" type="ORF">IAA48_09040</name>
</gene>
<organism evidence="1 2">
    <name type="scientific">Candidatus Eubacterium faecipullorum</name>
    <dbReference type="NCBI Taxonomy" id="2838571"/>
    <lineage>
        <taxon>Bacteria</taxon>
        <taxon>Bacillati</taxon>
        <taxon>Bacillota</taxon>
        <taxon>Clostridia</taxon>
        <taxon>Eubacteriales</taxon>
        <taxon>Eubacteriaceae</taxon>
        <taxon>Eubacterium</taxon>
    </lineage>
</organism>
<protein>
    <submittedName>
        <fullName evidence="1">Uncharacterized protein</fullName>
    </submittedName>
</protein>
<comment type="caution">
    <text evidence="1">The sequence shown here is derived from an EMBL/GenBank/DDBJ whole genome shotgun (WGS) entry which is preliminary data.</text>
</comment>
<reference evidence="1" key="2">
    <citation type="submission" date="2021-04" db="EMBL/GenBank/DDBJ databases">
        <authorList>
            <person name="Gilroy R."/>
        </authorList>
    </citation>
    <scope>NUCLEOTIDE SEQUENCE</scope>
    <source>
        <strain evidence="1">421</strain>
    </source>
</reference>
<evidence type="ECO:0000313" key="2">
    <source>
        <dbReference type="Proteomes" id="UP000824205"/>
    </source>
</evidence>